<dbReference type="GO" id="GO:0008270">
    <property type="term" value="F:zinc ion binding"/>
    <property type="evidence" value="ECO:0007669"/>
    <property type="project" value="TreeGrafter"/>
</dbReference>
<dbReference type="CDD" id="cd07153">
    <property type="entry name" value="Fur_like"/>
    <property type="match status" value="1"/>
</dbReference>
<evidence type="ECO:0000256" key="6">
    <source>
        <dbReference type="ARBA" id="ARBA00023163"/>
    </source>
</evidence>
<dbReference type="GO" id="GO:1900376">
    <property type="term" value="P:regulation of secondary metabolite biosynthetic process"/>
    <property type="evidence" value="ECO:0007669"/>
    <property type="project" value="TreeGrafter"/>
</dbReference>
<dbReference type="PANTHER" id="PTHR33202">
    <property type="entry name" value="ZINC UPTAKE REGULATION PROTEIN"/>
    <property type="match status" value="1"/>
</dbReference>
<keyword evidence="6" id="KW-0804">Transcription</keyword>
<evidence type="ECO:0000256" key="2">
    <source>
        <dbReference type="ARBA" id="ARBA00022491"/>
    </source>
</evidence>
<proteinExistence type="inferred from homology"/>
<evidence type="ECO:0000256" key="5">
    <source>
        <dbReference type="ARBA" id="ARBA00023125"/>
    </source>
</evidence>
<comment type="similarity">
    <text evidence="1">Belongs to the Fur family.</text>
</comment>
<dbReference type="InterPro" id="IPR036390">
    <property type="entry name" value="WH_DNA-bd_sf"/>
</dbReference>
<gene>
    <name evidence="7" type="primary">perR_37</name>
    <name evidence="7" type="ORF">SDC9_131081</name>
</gene>
<dbReference type="GO" id="GO:0045892">
    <property type="term" value="P:negative regulation of DNA-templated transcription"/>
    <property type="evidence" value="ECO:0007669"/>
    <property type="project" value="TreeGrafter"/>
</dbReference>
<dbReference type="InterPro" id="IPR002481">
    <property type="entry name" value="FUR"/>
</dbReference>
<reference evidence="7" key="1">
    <citation type="submission" date="2019-08" db="EMBL/GenBank/DDBJ databases">
        <authorList>
            <person name="Kucharzyk K."/>
            <person name="Murdoch R.W."/>
            <person name="Higgins S."/>
            <person name="Loffler F."/>
        </authorList>
    </citation>
    <scope>NUCLEOTIDE SEQUENCE</scope>
</reference>
<dbReference type="Gene3D" id="1.10.10.10">
    <property type="entry name" value="Winged helix-like DNA-binding domain superfamily/Winged helix DNA-binding domain"/>
    <property type="match status" value="1"/>
</dbReference>
<dbReference type="EMBL" id="VSSQ01032673">
    <property type="protein sequence ID" value="MPM84011.1"/>
    <property type="molecule type" value="Genomic_DNA"/>
</dbReference>
<name>A0A645D478_9ZZZZ</name>
<dbReference type="InterPro" id="IPR036388">
    <property type="entry name" value="WH-like_DNA-bd_sf"/>
</dbReference>
<keyword evidence="4" id="KW-0805">Transcription regulation</keyword>
<dbReference type="GO" id="GO:0003700">
    <property type="term" value="F:DNA-binding transcription factor activity"/>
    <property type="evidence" value="ECO:0007669"/>
    <property type="project" value="InterPro"/>
</dbReference>
<dbReference type="SUPFAM" id="SSF46785">
    <property type="entry name" value="Winged helix' DNA-binding domain"/>
    <property type="match status" value="1"/>
</dbReference>
<dbReference type="Pfam" id="PF01475">
    <property type="entry name" value="FUR"/>
    <property type="match status" value="1"/>
</dbReference>
<organism evidence="7">
    <name type="scientific">bioreactor metagenome</name>
    <dbReference type="NCBI Taxonomy" id="1076179"/>
    <lineage>
        <taxon>unclassified sequences</taxon>
        <taxon>metagenomes</taxon>
        <taxon>ecological metagenomes</taxon>
    </lineage>
</organism>
<comment type="caution">
    <text evidence="7">The sequence shown here is derived from an EMBL/GenBank/DDBJ whole genome shotgun (WGS) entry which is preliminary data.</text>
</comment>
<sequence>MKKKRYSRQRELILDRLTHTTEHPTAEMLYQWLKPENPSLSLGTVYRNLNLLADEGEITRMSFPVERFDAQTEPHAHMVCGSCGSVLDLELVYDPSLDEHAASASGHLIKRHELIFTGTCAKCVQKH</sequence>
<evidence type="ECO:0000256" key="1">
    <source>
        <dbReference type="ARBA" id="ARBA00007957"/>
    </source>
</evidence>
<dbReference type="PANTHER" id="PTHR33202:SF7">
    <property type="entry name" value="FERRIC UPTAKE REGULATION PROTEIN"/>
    <property type="match status" value="1"/>
</dbReference>
<keyword evidence="3" id="KW-0862">Zinc</keyword>
<keyword evidence="2" id="KW-0678">Repressor</keyword>
<dbReference type="AlphaFoldDB" id="A0A645D478"/>
<protein>
    <submittedName>
        <fullName evidence="7">Peroxide operon regulator</fullName>
    </submittedName>
</protein>
<evidence type="ECO:0000313" key="7">
    <source>
        <dbReference type="EMBL" id="MPM84011.1"/>
    </source>
</evidence>
<accession>A0A645D478</accession>
<dbReference type="InterPro" id="IPR043135">
    <property type="entry name" value="Fur_C"/>
</dbReference>
<dbReference type="GO" id="GO:0000976">
    <property type="term" value="F:transcription cis-regulatory region binding"/>
    <property type="evidence" value="ECO:0007669"/>
    <property type="project" value="TreeGrafter"/>
</dbReference>
<dbReference type="Gene3D" id="3.30.1490.190">
    <property type="match status" value="1"/>
</dbReference>
<keyword evidence="5" id="KW-0238">DNA-binding</keyword>
<evidence type="ECO:0000256" key="3">
    <source>
        <dbReference type="ARBA" id="ARBA00022833"/>
    </source>
</evidence>
<evidence type="ECO:0000256" key="4">
    <source>
        <dbReference type="ARBA" id="ARBA00023015"/>
    </source>
</evidence>